<keyword evidence="2" id="KW-1185">Reference proteome</keyword>
<name>A0ABN3ASN7_9MICC</name>
<dbReference type="EMBL" id="BAAAON010000001">
    <property type="protein sequence ID" value="GAA2173957.1"/>
    <property type="molecule type" value="Genomic_DNA"/>
</dbReference>
<evidence type="ECO:0000313" key="2">
    <source>
        <dbReference type="Proteomes" id="UP001500974"/>
    </source>
</evidence>
<dbReference type="SUPFAM" id="SSF56059">
    <property type="entry name" value="Glutathione synthetase ATP-binding domain-like"/>
    <property type="match status" value="1"/>
</dbReference>
<dbReference type="RefSeq" id="WP_346027728.1">
    <property type="nucleotide sequence ID" value="NZ_BAAAON010000001.1"/>
</dbReference>
<reference evidence="2" key="1">
    <citation type="journal article" date="2019" name="Int. J. Syst. Evol. Microbiol.">
        <title>The Global Catalogue of Microorganisms (GCM) 10K type strain sequencing project: providing services to taxonomists for standard genome sequencing and annotation.</title>
        <authorList>
            <consortium name="The Broad Institute Genomics Platform"/>
            <consortium name="The Broad Institute Genome Sequencing Center for Infectious Disease"/>
            <person name="Wu L."/>
            <person name="Ma J."/>
        </authorList>
    </citation>
    <scope>NUCLEOTIDE SEQUENCE [LARGE SCALE GENOMIC DNA]</scope>
    <source>
        <strain evidence="2">JCM 14917</strain>
    </source>
</reference>
<comment type="caution">
    <text evidence="1">The sequence shown here is derived from an EMBL/GenBank/DDBJ whole genome shotgun (WGS) entry which is preliminary data.</text>
</comment>
<evidence type="ECO:0000313" key="1">
    <source>
        <dbReference type="EMBL" id="GAA2173957.1"/>
    </source>
</evidence>
<organism evidence="1 2">
    <name type="scientific">Arthrobacter parietis</name>
    <dbReference type="NCBI Taxonomy" id="271434"/>
    <lineage>
        <taxon>Bacteria</taxon>
        <taxon>Bacillati</taxon>
        <taxon>Actinomycetota</taxon>
        <taxon>Actinomycetes</taxon>
        <taxon>Micrococcales</taxon>
        <taxon>Micrococcaceae</taxon>
        <taxon>Arthrobacter</taxon>
    </lineage>
</organism>
<accession>A0ABN3ASN7</accession>
<sequence>MDTQPRIDDASHAQRRALIVSTSRDRGALAAARSLRAAGWTVGVGTPEGRGMLCSSRAVAVCHTVPRPRGDGKAFINGVAAAVKAGGYDVVFGGGDDWMAALATYRHQIPTTVAHPSPDAVERALDKVLLAESAGRVGMAAPRTVPATPEAIADWEGPVVVKSRAHWSPGQTRPHRIEARLFDSMTAAKERVNHMEELGAEPLLQEPIRGQLGALIGFFRDGRLEGRVQQETPRLWPTPNGASARARTVAVDAVLAQQVDALLTEIGWWGLVELQFLTDDDGVSHLIDFNGRFFGSIALTNAARPGLADAWGRLALGETVPHLADAPAGFRYAWTAGDLRRARIERRGGLAADLIDTVRWASRAQHSVWDVKDPGPTLNLIFARFTRDKPVTLRPSAA</sequence>
<evidence type="ECO:0008006" key="3">
    <source>
        <dbReference type="Google" id="ProtNLM"/>
    </source>
</evidence>
<protein>
    <recommendedName>
        <fullName evidence="3">ATP-grasp domain-containing protein</fullName>
    </recommendedName>
</protein>
<proteinExistence type="predicted"/>
<dbReference type="Proteomes" id="UP001500974">
    <property type="component" value="Unassembled WGS sequence"/>
</dbReference>
<gene>
    <name evidence="1" type="ORF">GCM10009784_10330</name>
</gene>
<dbReference type="Gene3D" id="3.30.470.20">
    <property type="entry name" value="ATP-grasp fold, B domain"/>
    <property type="match status" value="1"/>
</dbReference>